<comment type="caution">
    <text evidence="11">The sequence shown here is derived from an EMBL/GenBank/DDBJ whole genome shotgun (WGS) entry which is preliminary data.</text>
</comment>
<dbReference type="InterPro" id="IPR013087">
    <property type="entry name" value="Znf_C2H2_type"/>
</dbReference>
<proteinExistence type="predicted"/>
<keyword evidence="12" id="KW-1185">Reference proteome</keyword>
<gene>
    <name evidence="11" type="primary">Zfp27_1</name>
    <name evidence="11" type="ORF">PELURI_R15483</name>
</gene>
<evidence type="ECO:0000256" key="9">
    <source>
        <dbReference type="PROSITE-ProRule" id="PRU00042"/>
    </source>
</evidence>
<name>A0A7L3C2Z3_PELUR</name>
<feature type="non-terminal residue" evidence="11">
    <location>
        <position position="66"/>
    </location>
</feature>
<dbReference type="PANTHER" id="PTHR23234">
    <property type="entry name" value="ZNF44 PROTEIN"/>
    <property type="match status" value="1"/>
</dbReference>
<reference evidence="11 12" key="1">
    <citation type="submission" date="2019-09" db="EMBL/GenBank/DDBJ databases">
        <title>Bird 10,000 Genomes (B10K) Project - Family phase.</title>
        <authorList>
            <person name="Zhang G."/>
        </authorList>
    </citation>
    <scope>NUCLEOTIDE SEQUENCE [LARGE SCALE GENOMIC DNA]</scope>
    <source>
        <strain evidence="11">B10K-DU-012-45</strain>
    </source>
</reference>
<dbReference type="InterPro" id="IPR036236">
    <property type="entry name" value="Znf_C2H2_sf"/>
</dbReference>
<evidence type="ECO:0000256" key="3">
    <source>
        <dbReference type="ARBA" id="ARBA00022737"/>
    </source>
</evidence>
<evidence type="ECO:0000313" key="12">
    <source>
        <dbReference type="Proteomes" id="UP000555367"/>
    </source>
</evidence>
<evidence type="ECO:0000313" key="11">
    <source>
        <dbReference type="EMBL" id="NXT37929.1"/>
    </source>
</evidence>
<dbReference type="PROSITE" id="PS00028">
    <property type="entry name" value="ZINC_FINGER_C2H2_1"/>
    <property type="match status" value="1"/>
</dbReference>
<organism evidence="11 12">
    <name type="scientific">Pelecanoides urinatrix</name>
    <name type="common">Common diving petrel</name>
    <name type="synonym">Procellaria urinatrix</name>
    <dbReference type="NCBI Taxonomy" id="37079"/>
    <lineage>
        <taxon>Eukaryota</taxon>
        <taxon>Metazoa</taxon>
        <taxon>Chordata</taxon>
        <taxon>Craniata</taxon>
        <taxon>Vertebrata</taxon>
        <taxon>Euteleostomi</taxon>
        <taxon>Archelosauria</taxon>
        <taxon>Archosauria</taxon>
        <taxon>Dinosauria</taxon>
        <taxon>Saurischia</taxon>
        <taxon>Theropoda</taxon>
        <taxon>Coelurosauria</taxon>
        <taxon>Aves</taxon>
        <taxon>Neognathae</taxon>
        <taxon>Neoaves</taxon>
        <taxon>Aequornithes</taxon>
        <taxon>Procellariiformes</taxon>
        <taxon>Procellariidae</taxon>
        <taxon>Pelecanoides</taxon>
    </lineage>
</organism>
<dbReference type="PANTHER" id="PTHR23234:SF8">
    <property type="entry name" value="C2H2-TYPE DOMAIN-CONTAINING PROTEIN"/>
    <property type="match status" value="1"/>
</dbReference>
<dbReference type="Gene3D" id="3.30.160.60">
    <property type="entry name" value="Classic Zinc Finger"/>
    <property type="match status" value="2"/>
</dbReference>
<evidence type="ECO:0000256" key="5">
    <source>
        <dbReference type="ARBA" id="ARBA00022833"/>
    </source>
</evidence>
<evidence type="ECO:0000256" key="1">
    <source>
        <dbReference type="ARBA" id="ARBA00004123"/>
    </source>
</evidence>
<keyword evidence="2" id="KW-0479">Metal-binding</keyword>
<feature type="non-terminal residue" evidence="11">
    <location>
        <position position="1"/>
    </location>
</feature>
<dbReference type="PROSITE" id="PS50157">
    <property type="entry name" value="ZINC_FINGER_C2H2_2"/>
    <property type="match status" value="2"/>
</dbReference>
<evidence type="ECO:0000256" key="4">
    <source>
        <dbReference type="ARBA" id="ARBA00022771"/>
    </source>
</evidence>
<keyword evidence="8" id="KW-0539">Nucleus</keyword>
<dbReference type="InterPro" id="IPR050758">
    <property type="entry name" value="Znf_C2H2-type"/>
</dbReference>
<dbReference type="GO" id="GO:0005634">
    <property type="term" value="C:nucleus"/>
    <property type="evidence" value="ECO:0007669"/>
    <property type="project" value="UniProtKB-SubCell"/>
</dbReference>
<dbReference type="AlphaFoldDB" id="A0A7L3C2Z3"/>
<evidence type="ECO:0000256" key="8">
    <source>
        <dbReference type="ARBA" id="ARBA00023242"/>
    </source>
</evidence>
<dbReference type="GO" id="GO:0008270">
    <property type="term" value="F:zinc ion binding"/>
    <property type="evidence" value="ECO:0007669"/>
    <property type="project" value="UniProtKB-KW"/>
</dbReference>
<keyword evidence="6" id="KW-0805">Transcription regulation</keyword>
<dbReference type="EMBL" id="VZTQ01007909">
    <property type="protein sequence ID" value="NXT37929.1"/>
    <property type="molecule type" value="Genomic_DNA"/>
</dbReference>
<protein>
    <submittedName>
        <fullName evidence="11">ZFP27 protein</fullName>
    </submittedName>
</protein>
<sequence>CNEGGKGFAQRAQLAVHHRIHTGEPPFLCANCPKVFIDKSRLIVHCCTHTGECSFSCAACGRLFTQ</sequence>
<keyword evidence="7" id="KW-0804">Transcription</keyword>
<dbReference type="FunFam" id="3.30.160.60:FF:000060">
    <property type="entry name" value="zinc finger protein 436"/>
    <property type="match status" value="1"/>
</dbReference>
<dbReference type="Proteomes" id="UP000555367">
    <property type="component" value="Unassembled WGS sequence"/>
</dbReference>
<evidence type="ECO:0000256" key="7">
    <source>
        <dbReference type="ARBA" id="ARBA00023163"/>
    </source>
</evidence>
<evidence type="ECO:0000256" key="6">
    <source>
        <dbReference type="ARBA" id="ARBA00023015"/>
    </source>
</evidence>
<dbReference type="OrthoDB" id="654211at2759"/>
<keyword evidence="3" id="KW-0677">Repeat</keyword>
<dbReference type="FunFam" id="3.30.160.60:FF:000052">
    <property type="entry name" value="zinc finger protein 546 isoform X1"/>
    <property type="match status" value="1"/>
</dbReference>
<keyword evidence="5" id="KW-0862">Zinc</keyword>
<evidence type="ECO:0000259" key="10">
    <source>
        <dbReference type="PROSITE" id="PS50157"/>
    </source>
</evidence>
<feature type="domain" description="C2H2-type" evidence="10">
    <location>
        <begin position="27"/>
        <end position="54"/>
    </location>
</feature>
<keyword evidence="4 9" id="KW-0863">Zinc-finger</keyword>
<dbReference type="SUPFAM" id="SSF57667">
    <property type="entry name" value="beta-beta-alpha zinc fingers"/>
    <property type="match status" value="1"/>
</dbReference>
<accession>A0A7L3C2Z3</accession>
<feature type="domain" description="C2H2-type" evidence="10">
    <location>
        <begin position="1"/>
        <end position="26"/>
    </location>
</feature>
<evidence type="ECO:0000256" key="2">
    <source>
        <dbReference type="ARBA" id="ARBA00022723"/>
    </source>
</evidence>
<comment type="subcellular location">
    <subcellularLocation>
        <location evidence="1">Nucleus</location>
    </subcellularLocation>
</comment>